<gene>
    <name evidence="1" type="ORF">B0H16DRAFT_783421</name>
</gene>
<proteinExistence type="predicted"/>
<comment type="caution">
    <text evidence="1">The sequence shown here is derived from an EMBL/GenBank/DDBJ whole genome shotgun (WGS) entry which is preliminary data.</text>
</comment>
<evidence type="ECO:0000313" key="2">
    <source>
        <dbReference type="Proteomes" id="UP001215598"/>
    </source>
</evidence>
<organism evidence="1 2">
    <name type="scientific">Mycena metata</name>
    <dbReference type="NCBI Taxonomy" id="1033252"/>
    <lineage>
        <taxon>Eukaryota</taxon>
        <taxon>Fungi</taxon>
        <taxon>Dikarya</taxon>
        <taxon>Basidiomycota</taxon>
        <taxon>Agaricomycotina</taxon>
        <taxon>Agaricomycetes</taxon>
        <taxon>Agaricomycetidae</taxon>
        <taxon>Agaricales</taxon>
        <taxon>Marasmiineae</taxon>
        <taxon>Mycenaceae</taxon>
        <taxon>Mycena</taxon>
    </lineage>
</organism>
<dbReference type="EMBL" id="JARKIB010000057">
    <property type="protein sequence ID" value="KAJ7753006.1"/>
    <property type="molecule type" value="Genomic_DNA"/>
</dbReference>
<keyword evidence="2" id="KW-1185">Reference proteome</keyword>
<reference evidence="1" key="1">
    <citation type="submission" date="2023-03" db="EMBL/GenBank/DDBJ databases">
        <title>Massive genome expansion in bonnet fungi (Mycena s.s.) driven by repeated elements and novel gene families across ecological guilds.</title>
        <authorList>
            <consortium name="Lawrence Berkeley National Laboratory"/>
            <person name="Harder C.B."/>
            <person name="Miyauchi S."/>
            <person name="Viragh M."/>
            <person name="Kuo A."/>
            <person name="Thoen E."/>
            <person name="Andreopoulos B."/>
            <person name="Lu D."/>
            <person name="Skrede I."/>
            <person name="Drula E."/>
            <person name="Henrissat B."/>
            <person name="Morin E."/>
            <person name="Kohler A."/>
            <person name="Barry K."/>
            <person name="LaButti K."/>
            <person name="Morin E."/>
            <person name="Salamov A."/>
            <person name="Lipzen A."/>
            <person name="Mereny Z."/>
            <person name="Hegedus B."/>
            <person name="Baldrian P."/>
            <person name="Stursova M."/>
            <person name="Weitz H."/>
            <person name="Taylor A."/>
            <person name="Grigoriev I.V."/>
            <person name="Nagy L.G."/>
            <person name="Martin F."/>
            <person name="Kauserud H."/>
        </authorList>
    </citation>
    <scope>NUCLEOTIDE SEQUENCE</scope>
    <source>
        <strain evidence="1">CBHHK182m</strain>
    </source>
</reference>
<evidence type="ECO:0000313" key="1">
    <source>
        <dbReference type="EMBL" id="KAJ7753006.1"/>
    </source>
</evidence>
<dbReference type="Proteomes" id="UP001215598">
    <property type="component" value="Unassembled WGS sequence"/>
</dbReference>
<dbReference type="AlphaFoldDB" id="A0AAD7IY75"/>
<name>A0AAD7IY75_9AGAR</name>
<accession>A0AAD7IY75</accession>
<protein>
    <submittedName>
        <fullName evidence="1">Uncharacterized protein</fullName>
    </submittedName>
</protein>
<sequence>MVAFPQPDGGDAERIDGSPAVSLHDSAADVDALLRAIFDSSYFMPHPEPVKLSVVLGILRLSHKYDIQYLHRRALNHLSARYFAASAEDYRSPAAEARRKDEEAVSLLFVIQAAVEVGALCLLPIAYYQASGYTRADFLDSVNLGAAENLVHECLAQRDLIIQNRSTSSPHSRPTTAIAPVVAKPFDSPF</sequence>